<evidence type="ECO:0000256" key="8">
    <source>
        <dbReference type="ARBA" id="ARBA00071615"/>
    </source>
</evidence>
<keyword evidence="4" id="KW-0479">Metal-binding</keyword>
<keyword evidence="6" id="KW-0326">Glycosidase</keyword>
<dbReference type="RefSeq" id="XP_021872053.1">
    <property type="nucleotide sequence ID" value="XM_022015692.1"/>
</dbReference>
<dbReference type="GO" id="GO:0009313">
    <property type="term" value="P:oligosaccharide catabolic process"/>
    <property type="evidence" value="ECO:0007669"/>
    <property type="project" value="TreeGrafter"/>
</dbReference>
<dbReference type="PANTHER" id="PTHR46017:SF1">
    <property type="entry name" value="ALPHA-MANNOSIDASE 2C1"/>
    <property type="match status" value="1"/>
</dbReference>
<dbReference type="OrthoDB" id="10261055at2759"/>
<dbReference type="SUPFAM" id="SSF88688">
    <property type="entry name" value="Families 57/38 glycoside transferase middle domain"/>
    <property type="match status" value="1"/>
</dbReference>
<dbReference type="Pfam" id="PF09261">
    <property type="entry name" value="Alpha-mann_mid"/>
    <property type="match status" value="1"/>
</dbReference>
<keyword evidence="11" id="KW-1185">Reference proteome</keyword>
<evidence type="ECO:0000256" key="1">
    <source>
        <dbReference type="ARBA" id="ARBA00000365"/>
    </source>
</evidence>
<keyword evidence="5 10" id="KW-0378">Hydrolase</keyword>
<dbReference type="GO" id="GO:0000329">
    <property type="term" value="C:fungal-type vacuole membrane"/>
    <property type="evidence" value="ECO:0007669"/>
    <property type="project" value="TreeGrafter"/>
</dbReference>
<comment type="similarity">
    <text evidence="2">Belongs to the glycosyl hydrolase 38 family.</text>
</comment>
<organism evidence="10 11">
    <name type="scientific">Kockovaella imperatae</name>
    <dbReference type="NCBI Taxonomy" id="4999"/>
    <lineage>
        <taxon>Eukaryota</taxon>
        <taxon>Fungi</taxon>
        <taxon>Dikarya</taxon>
        <taxon>Basidiomycota</taxon>
        <taxon>Agaricomycotina</taxon>
        <taxon>Tremellomycetes</taxon>
        <taxon>Tremellales</taxon>
        <taxon>Cuniculitremaceae</taxon>
        <taxon>Kockovaella</taxon>
    </lineage>
</organism>
<evidence type="ECO:0000256" key="7">
    <source>
        <dbReference type="ARBA" id="ARBA00054985"/>
    </source>
</evidence>
<comment type="caution">
    <text evidence="10">The sequence shown here is derived from an EMBL/GenBank/DDBJ whole genome shotgun (WGS) entry which is preliminary data.</text>
</comment>
<comment type="catalytic activity">
    <reaction evidence="1">
        <text>Hydrolysis of terminal, non-reducing alpha-D-mannose residues in alpha-D-mannosides.</text>
        <dbReference type="EC" id="3.2.1.24"/>
    </reaction>
</comment>
<dbReference type="GO" id="GO:0004559">
    <property type="term" value="F:alpha-mannosidase activity"/>
    <property type="evidence" value="ECO:0007669"/>
    <property type="project" value="UniProtKB-EC"/>
</dbReference>
<dbReference type="InterPro" id="IPR054723">
    <property type="entry name" value="Ams1-like_N"/>
</dbReference>
<dbReference type="STRING" id="4999.A0A1Y1UKR5"/>
<dbReference type="GeneID" id="33557501"/>
<dbReference type="InterPro" id="IPR011682">
    <property type="entry name" value="Glyco_hydro_38_C"/>
</dbReference>
<dbReference type="EMBL" id="NBSH01000005">
    <property type="protein sequence ID" value="ORX38066.1"/>
    <property type="molecule type" value="Genomic_DNA"/>
</dbReference>
<dbReference type="InterPro" id="IPR041147">
    <property type="entry name" value="GH38_C"/>
</dbReference>
<dbReference type="Pfam" id="PF22907">
    <property type="entry name" value="Ams1-like_1st"/>
    <property type="match status" value="1"/>
</dbReference>
<feature type="domain" description="Glycoside hydrolase family 38 central" evidence="9">
    <location>
        <begin position="542"/>
        <end position="621"/>
    </location>
</feature>
<dbReference type="InterPro" id="IPR011013">
    <property type="entry name" value="Gal_mutarotase_sf_dom"/>
</dbReference>
<evidence type="ECO:0000256" key="6">
    <source>
        <dbReference type="ARBA" id="ARBA00023295"/>
    </source>
</evidence>
<dbReference type="AlphaFoldDB" id="A0A1Y1UKR5"/>
<dbReference type="FunCoup" id="A0A1Y1UKR5">
    <property type="interactions" value="51"/>
</dbReference>
<dbReference type="Pfam" id="PF01074">
    <property type="entry name" value="Glyco_hydro_38N"/>
    <property type="match status" value="1"/>
</dbReference>
<dbReference type="SUPFAM" id="SSF74650">
    <property type="entry name" value="Galactose mutarotase-like"/>
    <property type="match status" value="1"/>
</dbReference>
<sequence length="1066" mass="120222">MGETTYPDTEYGARYKNLPDVALRLNTFLGGGYNGQYSSFNLTSKLDLYRLDDKEHVRIELWSAPGLTKPIFAEASKQTYRPSAKGECFGPAWSNHWFRVTLDIPPGWRELERVQLDWDSSGEALVYSESGEAIQGLSGDSARFQRNEFVIPQRHRCSGSVTYLIEASCSGMVGETHNGRFSLRVADLVAPNMEAWRLKWDFETLKEIYEYCPDTVLGQRCLTIASRAMKAFKRGRPEQIAAARTAISDWIMQPGRHRSKSSEHSSTWALGHCHIDTANLWTYSVTQQKSARSWSSQLRLMEEFPAYNFTVTQAQQLKWVENLYPELFHRLKLQALRGRFQVIGATWVEMDTNIPSGESLCRQFLHGQRYFESRFGQRCTTFALPDSFGFSSQLPQIARLSGATNFYTQKMSWNLTNHFPHTSFNWIGLDGSQLLSHMSPTELYSSTCSIPEICMNITNHGNADVAADSIFLFGHGDGGGGPINWMLERLSRVQAVAEGCEAGGLLPTIKIDGSFDEFYETLREKTNNGMALPTWHGEMYLERHRACQTSQARIKRSNRKLEILIREVELLATLASIRDTDFHYPATALESIWERILLNQFHDVIAGTAFGRVYTEVEQMNEALFQELDQILQQACKAISAGQSVMVAFNSLPWLSRREVCSYDGHQTVFASTPESGHILARPIQWQDLVLPATVIHSGDEITISTSTIAIVLQGGRITSLVDIAQARELIPTGQSGGLSLYIDIPHDYDAWEVESYTLDDEEQLEFTDLEIVENSPLRTVITARAAVGEHSTATCRISIDNIAPSTRPDARHMIRFDAEVEWHDHHQLLCFTLPLNINSDYATYDSQFGFNKRPTHRNTSWDAAKFEVCAHTFADLSEYGYGVALLNDCKYGYTVRGNVMRLSLLRGPTEPDLECDMGHHQFSWAIYPHVGLYHQSDVADVAAAFNAPMRVVSAMSDGSSFAAPPFEMPIRLESSKSIAISAVKRGQDDHHTEAFTIIMRLYERFGGHAKAKLRISNLRVLKAELVNILEEKLAEVPLRQEGDGYHLDLLFGSFELVTVKLYLDL</sequence>
<reference evidence="10 11" key="1">
    <citation type="submission" date="2017-03" db="EMBL/GenBank/DDBJ databases">
        <title>Widespread Adenine N6-methylation of Active Genes in Fungi.</title>
        <authorList>
            <consortium name="DOE Joint Genome Institute"/>
            <person name="Mondo S.J."/>
            <person name="Dannebaum R.O."/>
            <person name="Kuo R.C."/>
            <person name="Louie K.B."/>
            <person name="Bewick A.J."/>
            <person name="Labutti K."/>
            <person name="Haridas S."/>
            <person name="Kuo A."/>
            <person name="Salamov A."/>
            <person name="Ahrendt S.R."/>
            <person name="Lau R."/>
            <person name="Bowen B.P."/>
            <person name="Lipzen A."/>
            <person name="Sullivan W."/>
            <person name="Andreopoulos W.B."/>
            <person name="Clum A."/>
            <person name="Lindquist E."/>
            <person name="Daum C."/>
            <person name="Northen T.R."/>
            <person name="Ramamoorthy G."/>
            <person name="Schmitz R.J."/>
            <person name="Gryganskyi A."/>
            <person name="Culley D."/>
            <person name="Magnuson J."/>
            <person name="James T.Y."/>
            <person name="O'Malley M.A."/>
            <person name="Stajich J.E."/>
            <person name="Spatafora J.W."/>
            <person name="Visel A."/>
            <person name="Grigoriev I.V."/>
        </authorList>
    </citation>
    <scope>NUCLEOTIDE SEQUENCE [LARGE SCALE GENOMIC DNA]</scope>
    <source>
        <strain evidence="10 11">NRRL Y-17943</strain>
    </source>
</reference>
<dbReference type="EC" id="3.2.1.24" evidence="3"/>
<name>A0A1Y1UKR5_9TREE</name>
<dbReference type="InterPro" id="IPR000602">
    <property type="entry name" value="Glyco_hydro_38_N"/>
</dbReference>
<dbReference type="PANTHER" id="PTHR46017">
    <property type="entry name" value="ALPHA-MANNOSIDASE 2C1"/>
    <property type="match status" value="1"/>
</dbReference>
<dbReference type="InterPro" id="IPR011330">
    <property type="entry name" value="Glyco_hydro/deAcase_b/a-brl"/>
</dbReference>
<comment type="function">
    <text evidence="7">Degrades free oligosaccharides in the vacuole.</text>
</comment>
<dbReference type="SMART" id="SM00872">
    <property type="entry name" value="Alpha-mann_mid"/>
    <property type="match status" value="1"/>
</dbReference>
<dbReference type="GO" id="GO:0030246">
    <property type="term" value="F:carbohydrate binding"/>
    <property type="evidence" value="ECO:0007669"/>
    <property type="project" value="InterPro"/>
</dbReference>
<dbReference type="Gene3D" id="3.20.110.10">
    <property type="entry name" value="Glycoside hydrolase 38, N terminal domain"/>
    <property type="match status" value="1"/>
</dbReference>
<evidence type="ECO:0000313" key="11">
    <source>
        <dbReference type="Proteomes" id="UP000193218"/>
    </source>
</evidence>
<dbReference type="Pfam" id="PF07748">
    <property type="entry name" value="Glyco_hydro_38C"/>
    <property type="match status" value="1"/>
</dbReference>
<accession>A0A1Y1UKR5</accession>
<evidence type="ECO:0000313" key="10">
    <source>
        <dbReference type="EMBL" id="ORX38066.1"/>
    </source>
</evidence>
<evidence type="ECO:0000256" key="2">
    <source>
        <dbReference type="ARBA" id="ARBA00009792"/>
    </source>
</evidence>
<dbReference type="InParanoid" id="A0A1Y1UKR5"/>
<dbReference type="FunFam" id="2.70.98.30:FF:000001">
    <property type="entry name" value="alpha-mannosidase 2C1 isoform X2"/>
    <property type="match status" value="1"/>
</dbReference>
<evidence type="ECO:0000256" key="5">
    <source>
        <dbReference type="ARBA" id="ARBA00022801"/>
    </source>
</evidence>
<gene>
    <name evidence="10" type="ORF">BD324DRAFT_624376</name>
</gene>
<dbReference type="Pfam" id="PF17677">
    <property type="entry name" value="Glyco_hydro38C2"/>
    <property type="match status" value="1"/>
</dbReference>
<dbReference type="Gene3D" id="2.70.98.30">
    <property type="entry name" value="Golgi alpha-mannosidase II, domain 4"/>
    <property type="match status" value="1"/>
</dbReference>
<dbReference type="InterPro" id="IPR028995">
    <property type="entry name" value="Glyco_hydro_57/38_cen_sf"/>
</dbReference>
<evidence type="ECO:0000256" key="4">
    <source>
        <dbReference type="ARBA" id="ARBA00022723"/>
    </source>
</evidence>
<protein>
    <recommendedName>
        <fullName evidence="8">Alpha-mannosidase</fullName>
        <ecNumber evidence="3">3.2.1.24</ecNumber>
    </recommendedName>
</protein>
<dbReference type="Proteomes" id="UP000193218">
    <property type="component" value="Unassembled WGS sequence"/>
</dbReference>
<dbReference type="SUPFAM" id="SSF88713">
    <property type="entry name" value="Glycoside hydrolase/deacetylase"/>
    <property type="match status" value="1"/>
</dbReference>
<dbReference type="GO" id="GO:0046872">
    <property type="term" value="F:metal ion binding"/>
    <property type="evidence" value="ECO:0007669"/>
    <property type="project" value="UniProtKB-KW"/>
</dbReference>
<dbReference type="FunFam" id="1.20.1270.50:FF:000004">
    <property type="entry name" value="alpha-mannosidase 2C1 isoform X1"/>
    <property type="match status" value="1"/>
</dbReference>
<dbReference type="InterPro" id="IPR027291">
    <property type="entry name" value="Glyco_hydro_38_N_sf"/>
</dbReference>
<dbReference type="Gene3D" id="1.20.1270.50">
    <property type="entry name" value="Glycoside hydrolase family 38, central domain"/>
    <property type="match status" value="1"/>
</dbReference>
<evidence type="ECO:0000256" key="3">
    <source>
        <dbReference type="ARBA" id="ARBA00012752"/>
    </source>
</evidence>
<dbReference type="InterPro" id="IPR015341">
    <property type="entry name" value="Glyco_hydro_38_cen"/>
</dbReference>
<dbReference type="FunFam" id="3.20.110.10:FF:000002">
    <property type="entry name" value="alpha-mannosidase 2C1 isoform X1"/>
    <property type="match status" value="1"/>
</dbReference>
<proteinExistence type="inferred from homology"/>
<dbReference type="GO" id="GO:0006013">
    <property type="term" value="P:mannose metabolic process"/>
    <property type="evidence" value="ECO:0007669"/>
    <property type="project" value="InterPro"/>
</dbReference>
<evidence type="ECO:0000259" key="9">
    <source>
        <dbReference type="SMART" id="SM00872"/>
    </source>
</evidence>
<dbReference type="InterPro" id="IPR037094">
    <property type="entry name" value="Glyco_hydro_38_cen_sf"/>
</dbReference>